<dbReference type="SUPFAM" id="SSF55781">
    <property type="entry name" value="GAF domain-like"/>
    <property type="match status" value="1"/>
</dbReference>
<feature type="domain" description="IclR-ED" evidence="6">
    <location>
        <begin position="56"/>
        <end position="230"/>
    </location>
</feature>
<evidence type="ECO:0000259" key="6">
    <source>
        <dbReference type="PROSITE" id="PS51078"/>
    </source>
</evidence>
<proteinExistence type="predicted"/>
<dbReference type="EMBL" id="CP047898">
    <property type="protein sequence ID" value="QHK18915.1"/>
    <property type="molecule type" value="Genomic_DNA"/>
</dbReference>
<dbReference type="PANTHER" id="PTHR30136:SF24">
    <property type="entry name" value="HTH-TYPE TRANSCRIPTIONAL REPRESSOR ALLR"/>
    <property type="match status" value="1"/>
</dbReference>
<dbReference type="AlphaFoldDB" id="A0A6P1NEA6"/>
<evidence type="ECO:0000259" key="5">
    <source>
        <dbReference type="PROSITE" id="PS51077"/>
    </source>
</evidence>
<dbReference type="InterPro" id="IPR029016">
    <property type="entry name" value="GAF-like_dom_sf"/>
</dbReference>
<reference evidence="7 8" key="1">
    <citation type="submission" date="2020-01" db="EMBL/GenBank/DDBJ databases">
        <title>Pseudarthrobacter psychrotolerans sp. nov., isolated from antarctic soil.</title>
        <authorList>
            <person name="Shin Y."/>
            <person name="Park W."/>
        </authorList>
    </citation>
    <scope>NUCLEOTIDE SEQUENCE [LARGE SCALE GENOMIC DNA]</scope>
    <source>
        <strain evidence="7 8">YJ56</strain>
    </source>
</reference>
<feature type="region of interest" description="Disordered" evidence="4">
    <location>
        <begin position="190"/>
        <end position="230"/>
    </location>
</feature>
<dbReference type="InterPro" id="IPR036390">
    <property type="entry name" value="WH_DNA-bd_sf"/>
</dbReference>
<keyword evidence="2" id="KW-0238">DNA-binding</keyword>
<feature type="compositionally biased region" description="Low complexity" evidence="4">
    <location>
        <begin position="190"/>
        <end position="200"/>
    </location>
</feature>
<dbReference type="InterPro" id="IPR036388">
    <property type="entry name" value="WH-like_DNA-bd_sf"/>
</dbReference>
<evidence type="ECO:0000256" key="1">
    <source>
        <dbReference type="ARBA" id="ARBA00023015"/>
    </source>
</evidence>
<evidence type="ECO:0000256" key="3">
    <source>
        <dbReference type="ARBA" id="ARBA00023163"/>
    </source>
</evidence>
<protein>
    <submittedName>
        <fullName evidence="7">Helix-turn-helix domain-containing protein</fullName>
    </submittedName>
</protein>
<dbReference type="InterPro" id="IPR050707">
    <property type="entry name" value="HTH_MetabolicPath_Reg"/>
</dbReference>
<dbReference type="InterPro" id="IPR014757">
    <property type="entry name" value="Tscrpt_reg_IclR_C"/>
</dbReference>
<dbReference type="SUPFAM" id="SSF46785">
    <property type="entry name" value="Winged helix' DNA-binding domain"/>
    <property type="match status" value="1"/>
</dbReference>
<organism evidence="7 8">
    <name type="scientific">Pseudarthrobacter psychrotolerans</name>
    <dbReference type="NCBI Taxonomy" id="2697569"/>
    <lineage>
        <taxon>Bacteria</taxon>
        <taxon>Bacillati</taxon>
        <taxon>Actinomycetota</taxon>
        <taxon>Actinomycetes</taxon>
        <taxon>Micrococcales</taxon>
        <taxon>Micrococcaceae</taxon>
        <taxon>Pseudarthrobacter</taxon>
    </lineage>
</organism>
<keyword evidence="8" id="KW-1185">Reference proteome</keyword>
<dbReference type="Pfam" id="PF01614">
    <property type="entry name" value="IclR_C"/>
    <property type="match status" value="1"/>
</dbReference>
<dbReference type="Pfam" id="PF09339">
    <property type="entry name" value="HTH_IclR"/>
    <property type="match status" value="1"/>
</dbReference>
<dbReference type="PANTHER" id="PTHR30136">
    <property type="entry name" value="HELIX-TURN-HELIX TRANSCRIPTIONAL REGULATOR, ICLR FAMILY"/>
    <property type="match status" value="1"/>
</dbReference>
<accession>A0A6P1NEA6</accession>
<feature type="compositionally biased region" description="Polar residues" evidence="4">
    <location>
        <begin position="206"/>
        <end position="221"/>
    </location>
</feature>
<dbReference type="PROSITE" id="PS51078">
    <property type="entry name" value="ICLR_ED"/>
    <property type="match status" value="1"/>
</dbReference>
<dbReference type="Proteomes" id="UP000464186">
    <property type="component" value="Chromosome"/>
</dbReference>
<dbReference type="SMART" id="SM00346">
    <property type="entry name" value="HTH_ICLR"/>
    <property type="match status" value="1"/>
</dbReference>
<evidence type="ECO:0000313" key="7">
    <source>
        <dbReference type="EMBL" id="QHK18915.1"/>
    </source>
</evidence>
<dbReference type="KEGG" id="psey:GU243_03105"/>
<dbReference type="GO" id="GO:0003677">
    <property type="term" value="F:DNA binding"/>
    <property type="evidence" value="ECO:0007669"/>
    <property type="project" value="UniProtKB-KW"/>
</dbReference>
<evidence type="ECO:0000256" key="4">
    <source>
        <dbReference type="SAM" id="MobiDB-lite"/>
    </source>
</evidence>
<evidence type="ECO:0000256" key="2">
    <source>
        <dbReference type="ARBA" id="ARBA00023125"/>
    </source>
</evidence>
<dbReference type="GO" id="GO:0045892">
    <property type="term" value="P:negative regulation of DNA-templated transcription"/>
    <property type="evidence" value="ECO:0007669"/>
    <property type="project" value="TreeGrafter"/>
</dbReference>
<keyword evidence="3" id="KW-0804">Transcription</keyword>
<dbReference type="Gene3D" id="1.10.10.10">
    <property type="entry name" value="Winged helix-like DNA-binding domain superfamily/Winged helix DNA-binding domain"/>
    <property type="match status" value="1"/>
</dbReference>
<dbReference type="Gene3D" id="3.30.450.40">
    <property type="match status" value="1"/>
</dbReference>
<feature type="domain" description="HTH iclR-type" evidence="5">
    <location>
        <begin position="1"/>
        <end position="55"/>
    </location>
</feature>
<dbReference type="GO" id="GO:0003700">
    <property type="term" value="F:DNA-binding transcription factor activity"/>
    <property type="evidence" value="ECO:0007669"/>
    <property type="project" value="TreeGrafter"/>
</dbReference>
<dbReference type="InterPro" id="IPR005471">
    <property type="entry name" value="Tscrpt_reg_IclR_N"/>
</dbReference>
<name>A0A6P1NEA6_9MICC</name>
<dbReference type="PROSITE" id="PS51077">
    <property type="entry name" value="HTH_ICLR"/>
    <property type="match status" value="1"/>
</dbReference>
<keyword evidence="1" id="KW-0805">Transcription regulation</keyword>
<gene>
    <name evidence="7" type="ORF">GU243_03105</name>
</gene>
<evidence type="ECO:0000313" key="8">
    <source>
        <dbReference type="Proteomes" id="UP000464186"/>
    </source>
</evidence>
<sequence length="230" mass="24457">MSILLLFARHRSLSSSQISGLLRLPVSTVYRHLQTLLQAGFVVENQVMGRYSAGPEVVRLADNYRNEALAQGVVRQRLEQLSRETGELAAFLVQSSGEALCVESVESEHILSCSYAAGRSRPLLHGASARAMLSAVPEDEVDAILAGHFLGREEEATIRADLAEIREVGYATSSGALAPGIWGVSAPSLSRPAASQASSPPWSPLNGPSQRTPVAGSSTAPARQPRTLAM</sequence>